<dbReference type="GO" id="GO:0006310">
    <property type="term" value="P:DNA recombination"/>
    <property type="evidence" value="ECO:0007669"/>
    <property type="project" value="UniProtKB-KW"/>
</dbReference>
<gene>
    <name evidence="3" type="ORF">HMPREF1015_03114</name>
</gene>
<dbReference type="Proteomes" id="UP000011747">
    <property type="component" value="Unassembled WGS sequence"/>
</dbReference>
<name>G9QHQ5_9BACI</name>
<dbReference type="InterPro" id="IPR002104">
    <property type="entry name" value="Integrase_catalytic"/>
</dbReference>
<feature type="domain" description="Tyr recombinase" evidence="2">
    <location>
        <begin position="29"/>
        <end position="77"/>
    </location>
</feature>
<dbReference type="AlphaFoldDB" id="G9QHQ5"/>
<accession>G9QHQ5</accession>
<proteinExistence type="predicted"/>
<dbReference type="InterPro" id="IPR013762">
    <property type="entry name" value="Integrase-like_cat_sf"/>
</dbReference>
<comment type="caution">
    <text evidence="3">The sequence shown here is derived from an EMBL/GenBank/DDBJ whole genome shotgun (WGS) entry which is preliminary data.</text>
</comment>
<evidence type="ECO:0000313" key="4">
    <source>
        <dbReference type="Proteomes" id="UP000011747"/>
    </source>
</evidence>
<dbReference type="SUPFAM" id="SSF56349">
    <property type="entry name" value="DNA breaking-rejoining enzymes"/>
    <property type="match status" value="1"/>
</dbReference>
<dbReference type="Pfam" id="PF00589">
    <property type="entry name" value="Phage_integrase"/>
    <property type="match status" value="1"/>
</dbReference>
<keyword evidence="1" id="KW-0233">DNA recombination</keyword>
<evidence type="ECO:0000313" key="3">
    <source>
        <dbReference type="EMBL" id="EHL79328.1"/>
    </source>
</evidence>
<dbReference type="InterPro" id="IPR011010">
    <property type="entry name" value="DNA_brk_join_enz"/>
</dbReference>
<dbReference type="GO" id="GO:0015074">
    <property type="term" value="P:DNA integration"/>
    <property type="evidence" value="ECO:0007669"/>
    <property type="project" value="InterPro"/>
</dbReference>
<protein>
    <recommendedName>
        <fullName evidence="2">Tyr recombinase domain-containing protein</fullName>
    </recommendedName>
</protein>
<sequence length="93" mass="10613">MAVFFPEGRQADFGSGVQAAQQSCRYGFAGVEHVGNHTLRKTFGYWFYKATKDIAMLQEILNHSHPSVTLRYIGITEEETQNVLKHFSVFQDK</sequence>
<dbReference type="Gene3D" id="1.10.443.10">
    <property type="entry name" value="Intergrase catalytic core"/>
    <property type="match status" value="1"/>
</dbReference>
<dbReference type="EMBL" id="ACWF01000018">
    <property type="protein sequence ID" value="EHL79328.1"/>
    <property type="molecule type" value="Genomic_DNA"/>
</dbReference>
<dbReference type="HOGENOM" id="CLU_168179_2_0_9"/>
<reference evidence="3 4" key="1">
    <citation type="submission" date="2011-09" db="EMBL/GenBank/DDBJ databases">
        <title>The Genome Sequence of Bacillus smithii 7_3_47FAA.</title>
        <authorList>
            <consortium name="The Broad Institute Genome Sequencing Platform"/>
            <person name="Earl A."/>
            <person name="Ward D."/>
            <person name="Feldgarden M."/>
            <person name="Gevers D."/>
            <person name="Daigneault M."/>
            <person name="Strauss J."/>
            <person name="Allen-Vercoe E."/>
            <person name="Young S.K."/>
            <person name="Zeng Q."/>
            <person name="Gargeya S."/>
            <person name="Fitzgerald M."/>
            <person name="Haas B."/>
            <person name="Abouelleil A."/>
            <person name="Alvarado L."/>
            <person name="Arachchi H.M."/>
            <person name="Berlin A."/>
            <person name="Brown A."/>
            <person name="Chapman S.B."/>
            <person name="Chen Z."/>
            <person name="Dunbar C."/>
            <person name="Freedman E."/>
            <person name="Gearin G."/>
            <person name="Goldberg J."/>
            <person name="Griggs A."/>
            <person name="Gujja S."/>
            <person name="Heiman D."/>
            <person name="Howarth C."/>
            <person name="Larson L."/>
            <person name="Lui A."/>
            <person name="MacDonald P.J.P."/>
            <person name="Montmayeur A."/>
            <person name="Murphy C."/>
            <person name="Neiman D."/>
            <person name="Pearson M."/>
            <person name="Priest M."/>
            <person name="Roberts A."/>
            <person name="Saif S."/>
            <person name="Shea T."/>
            <person name="Shenoy N."/>
            <person name="Sisk P."/>
            <person name="Stolte C."/>
            <person name="Sykes S."/>
            <person name="Wortman J."/>
            <person name="Nusbaum C."/>
            <person name="Birren B."/>
        </authorList>
    </citation>
    <scope>NUCLEOTIDE SEQUENCE [LARGE SCALE GENOMIC DNA]</scope>
    <source>
        <strain evidence="3 4">7_3_47FAA</strain>
    </source>
</reference>
<keyword evidence="4" id="KW-1185">Reference proteome</keyword>
<dbReference type="PATRIC" id="fig|665952.3.peg.459"/>
<evidence type="ECO:0000259" key="2">
    <source>
        <dbReference type="Pfam" id="PF00589"/>
    </source>
</evidence>
<organism evidence="3 4">
    <name type="scientific">Bacillus smithii 7_3_47FAA</name>
    <dbReference type="NCBI Taxonomy" id="665952"/>
    <lineage>
        <taxon>Bacteria</taxon>
        <taxon>Bacillati</taxon>
        <taxon>Bacillota</taxon>
        <taxon>Bacilli</taxon>
        <taxon>Bacillales</taxon>
        <taxon>Bacillaceae</taxon>
        <taxon>Bacillus</taxon>
    </lineage>
</organism>
<evidence type="ECO:0000256" key="1">
    <source>
        <dbReference type="ARBA" id="ARBA00023172"/>
    </source>
</evidence>
<dbReference type="GO" id="GO:0003677">
    <property type="term" value="F:DNA binding"/>
    <property type="evidence" value="ECO:0007669"/>
    <property type="project" value="InterPro"/>
</dbReference>